<dbReference type="SUPFAM" id="SSF52540">
    <property type="entry name" value="P-loop containing nucleoside triphosphate hydrolases"/>
    <property type="match status" value="1"/>
</dbReference>
<dbReference type="GO" id="GO:0016887">
    <property type="term" value="F:ATP hydrolysis activity"/>
    <property type="evidence" value="ECO:0007669"/>
    <property type="project" value="InterPro"/>
</dbReference>
<accession>A0A1L7XLY7</accession>
<name>A0A1L7XLY7_9HELO</name>
<dbReference type="GO" id="GO:0005524">
    <property type="term" value="F:ATP binding"/>
    <property type="evidence" value="ECO:0007669"/>
    <property type="project" value="InterPro"/>
</dbReference>
<dbReference type="InterPro" id="IPR027417">
    <property type="entry name" value="P-loop_NTPase"/>
</dbReference>
<dbReference type="PANTHER" id="PTHR46411:SF1">
    <property type="entry name" value="FAMILY ATPASE, PUTATIVE (AFU_ORTHOLOGUE AFUA_7G05752)-RELATED"/>
    <property type="match status" value="1"/>
</dbReference>
<dbReference type="AlphaFoldDB" id="A0A1L7XLY7"/>
<dbReference type="OrthoDB" id="10042665at2759"/>
<dbReference type="InterPro" id="IPR003593">
    <property type="entry name" value="AAA+_ATPase"/>
</dbReference>
<reference evidence="3 4" key="1">
    <citation type="submission" date="2016-03" db="EMBL/GenBank/DDBJ databases">
        <authorList>
            <person name="Ploux O."/>
        </authorList>
    </citation>
    <scope>NUCLEOTIDE SEQUENCE [LARGE SCALE GENOMIC DNA]</scope>
    <source>
        <strain evidence="3 4">UAMH 11012</strain>
    </source>
</reference>
<dbReference type="EMBL" id="FJOG01000034">
    <property type="protein sequence ID" value="CZR66033.1"/>
    <property type="molecule type" value="Genomic_DNA"/>
</dbReference>
<evidence type="ECO:0000259" key="2">
    <source>
        <dbReference type="SMART" id="SM00382"/>
    </source>
</evidence>
<dbReference type="Pfam" id="PF00004">
    <property type="entry name" value="AAA"/>
    <property type="match status" value="1"/>
</dbReference>
<dbReference type="PANTHER" id="PTHR46411">
    <property type="entry name" value="FAMILY ATPASE, PUTATIVE-RELATED"/>
    <property type="match status" value="1"/>
</dbReference>
<protein>
    <recommendedName>
        <fullName evidence="2">AAA+ ATPase domain-containing protein</fullName>
    </recommendedName>
</protein>
<dbReference type="Pfam" id="PF22942">
    <property type="entry name" value="DUF7025"/>
    <property type="match status" value="1"/>
</dbReference>
<organism evidence="3 4">
    <name type="scientific">Phialocephala subalpina</name>
    <dbReference type="NCBI Taxonomy" id="576137"/>
    <lineage>
        <taxon>Eukaryota</taxon>
        <taxon>Fungi</taxon>
        <taxon>Dikarya</taxon>
        <taxon>Ascomycota</taxon>
        <taxon>Pezizomycotina</taxon>
        <taxon>Leotiomycetes</taxon>
        <taxon>Helotiales</taxon>
        <taxon>Mollisiaceae</taxon>
        <taxon>Phialocephala</taxon>
        <taxon>Phialocephala fortinii species complex</taxon>
    </lineage>
</organism>
<proteinExistence type="predicted"/>
<feature type="compositionally biased region" description="Basic and acidic residues" evidence="1">
    <location>
        <begin position="67"/>
        <end position="77"/>
    </location>
</feature>
<keyword evidence="4" id="KW-1185">Reference proteome</keyword>
<evidence type="ECO:0000313" key="3">
    <source>
        <dbReference type="EMBL" id="CZR66033.1"/>
    </source>
</evidence>
<dbReference type="CDD" id="cd19481">
    <property type="entry name" value="RecA-like_protease"/>
    <property type="match status" value="1"/>
</dbReference>
<feature type="region of interest" description="Disordered" evidence="1">
    <location>
        <begin position="52"/>
        <end position="77"/>
    </location>
</feature>
<dbReference type="InterPro" id="IPR054289">
    <property type="entry name" value="DUF7025"/>
</dbReference>
<gene>
    <name evidence="3" type="ORF">PAC_15933</name>
</gene>
<evidence type="ECO:0000256" key="1">
    <source>
        <dbReference type="SAM" id="MobiDB-lite"/>
    </source>
</evidence>
<dbReference type="SMART" id="SM00382">
    <property type="entry name" value="AAA"/>
    <property type="match status" value="1"/>
</dbReference>
<dbReference type="Gene3D" id="3.40.50.300">
    <property type="entry name" value="P-loop containing nucleotide triphosphate hydrolases"/>
    <property type="match status" value="1"/>
</dbReference>
<sequence length="715" mass="80824">MQIASAHATKCTCSHTPPTSTFCSPTFPINQPSSRAVTTDHVQQFLDILKSLSAKEGPPPPPPAAADKVKSEERPARASKLELKTVDEVWDAKAYEYKVVESITPPDEENELDQYIFVVRTRIDKKTEKRTHYIDLKSEGLRDVLRSVLQDVKGICLREEKPSVEQNLLFHYLPDLEAYRSNHAALDDSTLRHLDLLLDFIKKTYQSTTERLSALLEKHEITYDLLWALFKPNAIVYTTCVGTDKPRCVKYDFGEERKQMNGVEYFHVGCHYLDSDGKVFGEVSTALGIEKFRGTKRINFLGVFPLPYHQKEKETRAYLDKCGRKFLKLINVHHCQYQGMAFYMKKNRPVKLFVNSRIIVDAAYFREANPNYAKPSIDEHNKESSSNHGWLYLGGDDDSEKSSDSVKSNGMEPSDVKGDDLLICSPTVLGFSLGIKLWAEFAVDDVRDIEWQPAALTHLQIPQKKKRAIQALLEAHMKRASSNSFSFDDFIAGKGLGFNVLLHGPPGAGKTLTAEVLSEYFQMPLYAVSTGELGRTAEELEERLPLIFERASKWNALLLLDEADVFLEQRSIGDINRNALVCVFLRTLEYYQGIMFFTTNRVKQIDDAIASRIHFKIKYDNLGLEQRRGVWDYFLGKAATPQGPPVYSRSGLEFLVEKQLNGREIKNLASTAQALALQEGVQVAMSHLEFAIDAGEDFERDVNGAGPKEAMNGYF</sequence>
<feature type="domain" description="AAA+ ATPase" evidence="2">
    <location>
        <begin position="496"/>
        <end position="623"/>
    </location>
</feature>
<evidence type="ECO:0000313" key="4">
    <source>
        <dbReference type="Proteomes" id="UP000184330"/>
    </source>
</evidence>
<dbReference type="InterPro" id="IPR003959">
    <property type="entry name" value="ATPase_AAA_core"/>
</dbReference>
<dbReference type="Proteomes" id="UP000184330">
    <property type="component" value="Unassembled WGS sequence"/>
</dbReference>